<keyword evidence="1" id="KW-0805">Transcription regulation</keyword>
<gene>
    <name evidence="4" type="ORF">HV077_13305</name>
    <name evidence="5" type="ORF">HV164_12600</name>
</gene>
<name>A0A7W3D5F0_CITFR</name>
<dbReference type="AlphaFoldDB" id="A0A7W3D5F0"/>
<feature type="compositionally biased region" description="Basic and acidic residues" evidence="3">
    <location>
        <begin position="1"/>
        <end position="12"/>
    </location>
</feature>
<accession>A0A7W3D5F0</accession>
<organism evidence="4 7">
    <name type="scientific">Citrobacter freundii</name>
    <dbReference type="NCBI Taxonomy" id="546"/>
    <lineage>
        <taxon>Bacteria</taxon>
        <taxon>Pseudomonadati</taxon>
        <taxon>Pseudomonadota</taxon>
        <taxon>Gammaproteobacteria</taxon>
        <taxon>Enterobacterales</taxon>
        <taxon>Enterobacteriaceae</taxon>
        <taxon>Citrobacter</taxon>
        <taxon>Citrobacter freundii complex</taxon>
    </lineage>
</organism>
<reference evidence="5" key="2">
    <citation type="journal article" date="2021" name="Microb. Genom.">
        <title>A genomic epidemiological study shows that prevalence of antimicrobial resistance in Enterobacterales is associated with the livestock host, as well as antimicrobial usage.</title>
        <authorList>
            <person name="AbuOun M."/>
            <person name="Jones H."/>
            <person name="Stubberfield E."/>
            <person name="Gilson D."/>
            <person name="Shaw L.P."/>
            <person name="Hubbard A.T.M."/>
            <person name="Chau K.K."/>
            <person name="Sebra R."/>
            <person name="Peto T.E.A."/>
            <person name="Crook D.W."/>
            <person name="Read D.S."/>
            <person name="Gweon H.S."/>
            <person name="Walker A.S."/>
            <person name="Stoesser N."/>
            <person name="Smith R.P."/>
            <person name="Anjum M.F."/>
            <person name="On Behalf Of The Rehab Consortium."/>
        </authorList>
    </citation>
    <scope>NUCLEOTIDE SEQUENCE</scope>
    <source>
        <strain evidence="5">RHBSTW-00334</strain>
    </source>
</reference>
<evidence type="ECO:0000256" key="3">
    <source>
        <dbReference type="SAM" id="MobiDB-lite"/>
    </source>
</evidence>
<proteinExistence type="predicted"/>
<evidence type="ECO:0000313" key="6">
    <source>
        <dbReference type="Proteomes" id="UP000512043"/>
    </source>
</evidence>
<dbReference type="Proteomes" id="UP000512043">
    <property type="component" value="Chromosome"/>
</dbReference>
<dbReference type="PRINTS" id="PR01554">
    <property type="entry name" value="FIMREGULATRY"/>
</dbReference>
<protein>
    <submittedName>
        <fullName evidence="4">Fimbrial protein</fullName>
    </submittedName>
</protein>
<evidence type="ECO:0000313" key="4">
    <source>
        <dbReference type="EMBL" id="MBA8063353.1"/>
    </source>
</evidence>
<evidence type="ECO:0000256" key="1">
    <source>
        <dbReference type="ARBA" id="ARBA00023015"/>
    </source>
</evidence>
<dbReference type="EMBL" id="JABXRI010000001">
    <property type="protein sequence ID" value="MBA8063353.1"/>
    <property type="molecule type" value="Genomic_DNA"/>
</dbReference>
<dbReference type="InterPro" id="IPR053721">
    <property type="entry name" value="Fimbrial_Adhesin_Reg"/>
</dbReference>
<dbReference type="Pfam" id="PF03333">
    <property type="entry name" value="PapB"/>
    <property type="match status" value="1"/>
</dbReference>
<evidence type="ECO:0000256" key="2">
    <source>
        <dbReference type="ARBA" id="ARBA00023163"/>
    </source>
</evidence>
<evidence type="ECO:0000313" key="5">
    <source>
        <dbReference type="EMBL" id="QLY37314.1"/>
    </source>
</evidence>
<dbReference type="InterPro" id="IPR004356">
    <property type="entry name" value="Adhesin_operon_reg_prot"/>
</dbReference>
<evidence type="ECO:0000313" key="7">
    <source>
        <dbReference type="Proteomes" id="UP000591803"/>
    </source>
</evidence>
<sequence length="110" mass="12921">METKVEYIKEHSQQPQQGSFLEKKNHILPSGNMSDDEFWFLIELTPIRSDKIIRALHDYFVLNRPRSHCCDKHGVSNGYFGVCISRFEHVIQVVNALLNYYKMSKNETTE</sequence>
<dbReference type="GO" id="GO:0006355">
    <property type="term" value="P:regulation of DNA-templated transcription"/>
    <property type="evidence" value="ECO:0007669"/>
    <property type="project" value="InterPro"/>
</dbReference>
<dbReference type="Gene3D" id="1.10.10.2690">
    <property type="match status" value="1"/>
</dbReference>
<reference evidence="6 7" key="1">
    <citation type="submission" date="2020-06" db="EMBL/GenBank/DDBJ databases">
        <title>REHAB project genomes.</title>
        <authorList>
            <person name="Shaw L.P."/>
        </authorList>
    </citation>
    <scope>NUCLEOTIDE SEQUENCE [LARGE SCALE GENOMIC DNA]</scope>
    <source>
        <strain evidence="4 7">RHBSTW-00116</strain>
        <strain evidence="6">RHBSTW-00334</strain>
    </source>
</reference>
<keyword evidence="2" id="KW-0804">Transcription</keyword>
<dbReference type="Proteomes" id="UP000591803">
    <property type="component" value="Unassembled WGS sequence"/>
</dbReference>
<dbReference type="EMBL" id="CP056597">
    <property type="protein sequence ID" value="QLY37314.1"/>
    <property type="molecule type" value="Genomic_DNA"/>
</dbReference>
<feature type="region of interest" description="Disordered" evidence="3">
    <location>
        <begin position="1"/>
        <end position="21"/>
    </location>
</feature>